<reference evidence="1 2" key="1">
    <citation type="submission" date="2021-01" db="EMBL/GenBank/DDBJ databases">
        <title>WGS of actinomycetes isolated from Thailand.</title>
        <authorList>
            <person name="Thawai C."/>
        </authorList>
    </citation>
    <scope>NUCLEOTIDE SEQUENCE [LARGE SCALE GENOMIC DNA]</scope>
    <source>
        <strain evidence="1 2">CA3R110</strain>
    </source>
</reference>
<gene>
    <name evidence="1" type="ORF">JK364_41690</name>
</gene>
<dbReference type="Proteomes" id="UP000621510">
    <property type="component" value="Unassembled WGS sequence"/>
</dbReference>
<dbReference type="EMBL" id="JAERRG010000026">
    <property type="protein sequence ID" value="MBL1118831.1"/>
    <property type="molecule type" value="Genomic_DNA"/>
</dbReference>
<name>A0ABS1Q2E1_9ACTN</name>
<organism evidence="1 2">
    <name type="scientific">Streptomyces endocoffeicus</name>
    <dbReference type="NCBI Taxonomy" id="2898945"/>
    <lineage>
        <taxon>Bacteria</taxon>
        <taxon>Bacillati</taxon>
        <taxon>Actinomycetota</taxon>
        <taxon>Actinomycetes</taxon>
        <taxon>Kitasatosporales</taxon>
        <taxon>Streptomycetaceae</taxon>
        <taxon>Streptomyces</taxon>
    </lineage>
</organism>
<comment type="caution">
    <text evidence="1">The sequence shown here is derived from an EMBL/GenBank/DDBJ whole genome shotgun (WGS) entry which is preliminary data.</text>
</comment>
<dbReference type="RefSeq" id="WP_201856634.1">
    <property type="nucleotide sequence ID" value="NZ_JAERRG010000026.1"/>
</dbReference>
<keyword evidence="2" id="KW-1185">Reference proteome</keyword>
<evidence type="ECO:0000313" key="1">
    <source>
        <dbReference type="EMBL" id="MBL1118831.1"/>
    </source>
</evidence>
<evidence type="ECO:0000313" key="2">
    <source>
        <dbReference type="Proteomes" id="UP000621510"/>
    </source>
</evidence>
<proteinExistence type="predicted"/>
<accession>A0ABS1Q2E1</accession>
<protein>
    <submittedName>
        <fullName evidence="1">Uncharacterized protein</fullName>
    </submittedName>
</protein>
<sequence length="85" mass="9323">MPDPLVQTVTVTGDRVRPGDVIAVGGIPHAVEDVRELVGNRKRLQFADGNAYVLGRSITVEVTRTYIPVHGRPHTPQRPRSMAAR</sequence>